<evidence type="ECO:0000259" key="1">
    <source>
        <dbReference type="Pfam" id="PF09346"/>
    </source>
</evidence>
<name>A0A937UNH3_9ACTN</name>
<evidence type="ECO:0000313" key="2">
    <source>
        <dbReference type="EMBL" id="MBL7626250.1"/>
    </source>
</evidence>
<sequence>MSDAEIGRVCEAWGVQSLPGRYREFLSLAGRGAGGILRGTDAFFPEILDMRRATDDFFADNPGGIDLPDGAVVFAMHQGYQVYWMDSISVEDPPVSLYMEREKSPMIRWGSFLEFLNSECENSC</sequence>
<keyword evidence="3" id="KW-1185">Reference proteome</keyword>
<comment type="caution">
    <text evidence="2">The sequence shown here is derived from an EMBL/GenBank/DDBJ whole genome shotgun (WGS) entry which is preliminary data.</text>
</comment>
<proteinExistence type="predicted"/>
<dbReference type="EMBL" id="JAEACQ010000123">
    <property type="protein sequence ID" value="MBL7626250.1"/>
    <property type="molecule type" value="Genomic_DNA"/>
</dbReference>
<dbReference type="RefSeq" id="WP_202998772.1">
    <property type="nucleotide sequence ID" value="NZ_JADWYU010000142.1"/>
</dbReference>
<gene>
    <name evidence="2" type="ORF">I7412_03470</name>
</gene>
<dbReference type="AlphaFoldDB" id="A0A937UNH3"/>
<dbReference type="InterPro" id="IPR018958">
    <property type="entry name" value="Knr4/Smi1-like_dom"/>
</dbReference>
<dbReference type="SUPFAM" id="SSF160631">
    <property type="entry name" value="SMI1/KNR4-like"/>
    <property type="match status" value="1"/>
</dbReference>
<evidence type="ECO:0000313" key="3">
    <source>
        <dbReference type="Proteomes" id="UP000604475"/>
    </source>
</evidence>
<feature type="domain" description="Knr4/Smi1-like" evidence="1">
    <location>
        <begin position="2"/>
        <end position="117"/>
    </location>
</feature>
<organism evidence="2 3">
    <name type="scientific">Frankia nepalensis</name>
    <dbReference type="NCBI Taxonomy" id="1836974"/>
    <lineage>
        <taxon>Bacteria</taxon>
        <taxon>Bacillati</taxon>
        <taxon>Actinomycetota</taxon>
        <taxon>Actinomycetes</taxon>
        <taxon>Frankiales</taxon>
        <taxon>Frankiaceae</taxon>
        <taxon>Frankia</taxon>
    </lineage>
</organism>
<dbReference type="InterPro" id="IPR037883">
    <property type="entry name" value="Knr4/Smi1-like_sf"/>
</dbReference>
<dbReference type="Pfam" id="PF09346">
    <property type="entry name" value="SMI1_KNR4"/>
    <property type="match status" value="1"/>
</dbReference>
<dbReference type="Gene3D" id="3.40.1580.10">
    <property type="entry name" value="SMI1/KNR4-like"/>
    <property type="match status" value="1"/>
</dbReference>
<dbReference type="Proteomes" id="UP000604475">
    <property type="component" value="Unassembled WGS sequence"/>
</dbReference>
<accession>A0A937UNH3</accession>
<reference evidence="2" key="1">
    <citation type="submission" date="2020-12" db="EMBL/GenBank/DDBJ databases">
        <title>Genomic characterization of non-nitrogen-fixing Frankia strains.</title>
        <authorList>
            <person name="Carlos-Shanley C."/>
            <person name="Guerra T."/>
            <person name="Hahn D."/>
        </authorList>
    </citation>
    <scope>NUCLEOTIDE SEQUENCE</scope>
    <source>
        <strain evidence="2">CN6</strain>
    </source>
</reference>
<protein>
    <submittedName>
        <fullName evidence="2">SMI1/KNR4 family protein</fullName>
    </submittedName>
</protein>